<name>A0A059XS77_9BACT</name>
<dbReference type="HOGENOM" id="CLU_1784477_0_0_0"/>
<keyword evidence="2" id="KW-1133">Transmembrane helix</keyword>
<feature type="transmembrane region" description="Helical" evidence="2">
    <location>
        <begin position="105"/>
        <end position="122"/>
    </location>
</feature>
<sequence length="159" mass="17368">MILPFRTRMTIFIVALPGILDMFWILERFLGLPPGLRHAGMIVPEILLLGALVALVMWSFVVRWLHRKETVILLGVALAMAAGGISRLLWIVWSPLGDPLLKPHLFEAGGLVTGALILGIEAESGRRYFLRMEEKSRSVSASVSTGEKSGKPSPPGRSG</sequence>
<keyword evidence="2" id="KW-0472">Membrane</keyword>
<feature type="transmembrane region" description="Helical" evidence="2">
    <location>
        <begin position="72"/>
        <end position="93"/>
    </location>
</feature>
<evidence type="ECO:0000256" key="1">
    <source>
        <dbReference type="SAM" id="MobiDB-lite"/>
    </source>
</evidence>
<feature type="compositionally biased region" description="Polar residues" evidence="1">
    <location>
        <begin position="138"/>
        <end position="147"/>
    </location>
</feature>
<dbReference type="KEGG" id="lfp:Y981_00795"/>
<feature type="transmembrane region" description="Helical" evidence="2">
    <location>
        <begin position="9"/>
        <end position="26"/>
    </location>
</feature>
<dbReference type="EMBL" id="CP007243">
    <property type="protein sequence ID" value="AIA29895.1"/>
    <property type="molecule type" value="Genomic_DNA"/>
</dbReference>
<reference evidence="4" key="1">
    <citation type="submission" date="2014-02" db="EMBL/GenBank/DDBJ databases">
        <title>Complete genome sequence and comparative genomic analysis of the nitrogen-fixing bacterium Leptospirillum ferriphilum YSK.</title>
        <authorList>
            <person name="Guo X."/>
            <person name="Yin H."/>
            <person name="Liang Y."/>
            <person name="Hu Q."/>
            <person name="Ma L."/>
            <person name="Xiao Y."/>
            <person name="Zhang X."/>
            <person name="Qiu G."/>
            <person name="Liu X."/>
        </authorList>
    </citation>
    <scope>NUCLEOTIDE SEQUENCE [LARGE SCALE GENOMIC DNA]</scope>
    <source>
        <strain evidence="4">YSK</strain>
    </source>
</reference>
<proteinExistence type="predicted"/>
<feature type="transmembrane region" description="Helical" evidence="2">
    <location>
        <begin position="46"/>
        <end position="65"/>
    </location>
</feature>
<keyword evidence="2" id="KW-0812">Transmembrane</keyword>
<accession>A0A059XS77</accession>
<evidence type="ECO:0000313" key="4">
    <source>
        <dbReference type="Proteomes" id="UP000027059"/>
    </source>
</evidence>
<reference evidence="3 4" key="2">
    <citation type="journal article" date="2015" name="Biomed. Res. Int.">
        <title>Effects of Arsenite Resistance on the Growth and Functional Gene Expression of Leptospirillum ferriphilum and Acidithiobacillus thiooxidans in Pure Culture and Coculture.</title>
        <authorList>
            <person name="Jiang H."/>
            <person name="Liang Y."/>
            <person name="Yin H."/>
            <person name="Xiao Y."/>
            <person name="Guo X."/>
            <person name="Xu Y."/>
            <person name="Hu Q."/>
            <person name="Liu H."/>
            <person name="Liu X."/>
        </authorList>
    </citation>
    <scope>NUCLEOTIDE SEQUENCE [LARGE SCALE GENOMIC DNA]</scope>
    <source>
        <strain evidence="3 4">YSK</strain>
    </source>
</reference>
<keyword evidence="4" id="KW-1185">Reference proteome</keyword>
<evidence type="ECO:0000313" key="3">
    <source>
        <dbReference type="EMBL" id="AIA29895.1"/>
    </source>
</evidence>
<protein>
    <submittedName>
        <fullName evidence="3">Uncharacterized protein</fullName>
    </submittedName>
</protein>
<dbReference type="OrthoDB" id="9814442at2"/>
<dbReference type="AlphaFoldDB" id="A0A059XS77"/>
<feature type="region of interest" description="Disordered" evidence="1">
    <location>
        <begin position="135"/>
        <end position="159"/>
    </location>
</feature>
<dbReference type="Proteomes" id="UP000027059">
    <property type="component" value="Chromosome"/>
</dbReference>
<evidence type="ECO:0000256" key="2">
    <source>
        <dbReference type="SAM" id="Phobius"/>
    </source>
</evidence>
<organism evidence="3 4">
    <name type="scientific">Leptospirillum ferriphilum YSK</name>
    <dbReference type="NCBI Taxonomy" id="1441628"/>
    <lineage>
        <taxon>Bacteria</taxon>
        <taxon>Pseudomonadati</taxon>
        <taxon>Nitrospirota</taxon>
        <taxon>Nitrospiria</taxon>
        <taxon>Nitrospirales</taxon>
        <taxon>Nitrospiraceae</taxon>
        <taxon>Leptospirillum</taxon>
    </lineage>
</organism>
<gene>
    <name evidence="3" type="ORF">Y981_00795</name>
</gene>